<dbReference type="GO" id="GO:0000287">
    <property type="term" value="F:magnesium ion binding"/>
    <property type="evidence" value="ECO:0007669"/>
    <property type="project" value="UniProtKB-UniRule"/>
</dbReference>
<dbReference type="FunFam" id="3.30.230.70:FF:000002">
    <property type="entry name" value="Polyribonucleotide nucleotidyltransferase"/>
    <property type="match status" value="1"/>
</dbReference>
<dbReference type="InterPro" id="IPR004088">
    <property type="entry name" value="KH_dom_type_1"/>
</dbReference>
<evidence type="ECO:0000256" key="4">
    <source>
        <dbReference type="ARBA" id="ARBA00022695"/>
    </source>
</evidence>
<dbReference type="Pfam" id="PF00575">
    <property type="entry name" value="S1"/>
    <property type="match status" value="1"/>
</dbReference>
<gene>
    <name evidence="8" type="primary">pnp</name>
    <name evidence="11" type="ORF">VQ02_13240</name>
</gene>
<dbReference type="InterPro" id="IPR020568">
    <property type="entry name" value="Ribosomal_Su5_D2-typ_SF"/>
</dbReference>
<keyword evidence="6 8" id="KW-0460">Magnesium</keyword>
<dbReference type="SUPFAM" id="SSF50249">
    <property type="entry name" value="Nucleic acid-binding proteins"/>
    <property type="match status" value="1"/>
</dbReference>
<feature type="region of interest" description="Disordered" evidence="9">
    <location>
        <begin position="697"/>
        <end position="723"/>
    </location>
</feature>
<comment type="function">
    <text evidence="8">Involved in mRNA degradation. Catalyzes the phosphorolysis of single-stranded polyribonucleotides processively in the 3'- to 5'-direction.</text>
</comment>
<dbReference type="GO" id="GO:0006396">
    <property type="term" value="P:RNA processing"/>
    <property type="evidence" value="ECO:0007669"/>
    <property type="project" value="InterPro"/>
</dbReference>
<dbReference type="EC" id="2.7.7.8" evidence="8"/>
<dbReference type="FunFam" id="3.30.1370.10:FF:000001">
    <property type="entry name" value="Polyribonucleotide nucleotidyltransferase"/>
    <property type="match status" value="1"/>
</dbReference>
<dbReference type="InterPro" id="IPR015847">
    <property type="entry name" value="ExoRNase_PH_dom2"/>
</dbReference>
<dbReference type="InterPro" id="IPR036612">
    <property type="entry name" value="KH_dom_type_1_sf"/>
</dbReference>
<evidence type="ECO:0000256" key="3">
    <source>
        <dbReference type="ARBA" id="ARBA00022679"/>
    </source>
</evidence>
<feature type="domain" description="S1 motif" evidence="10">
    <location>
        <begin position="623"/>
        <end position="691"/>
    </location>
</feature>
<dbReference type="AlphaFoldDB" id="A0A0J6SVS4"/>
<dbReference type="InterPro" id="IPR001247">
    <property type="entry name" value="ExoRNase_PH_dom1"/>
</dbReference>
<comment type="cofactor">
    <cofactor evidence="8">
        <name>Mg(2+)</name>
        <dbReference type="ChEBI" id="CHEBI:18420"/>
    </cofactor>
</comment>
<organism evidence="11 12">
    <name type="scientific">Methylobacterium variabile</name>
    <dbReference type="NCBI Taxonomy" id="298794"/>
    <lineage>
        <taxon>Bacteria</taxon>
        <taxon>Pseudomonadati</taxon>
        <taxon>Pseudomonadota</taxon>
        <taxon>Alphaproteobacteria</taxon>
        <taxon>Hyphomicrobiales</taxon>
        <taxon>Methylobacteriaceae</taxon>
        <taxon>Methylobacterium</taxon>
    </lineage>
</organism>
<dbReference type="SMART" id="SM00322">
    <property type="entry name" value="KH"/>
    <property type="match status" value="1"/>
</dbReference>
<keyword evidence="3 8" id="KW-0808">Transferase</keyword>
<evidence type="ECO:0000256" key="6">
    <source>
        <dbReference type="ARBA" id="ARBA00022842"/>
    </source>
</evidence>
<evidence type="ECO:0000256" key="8">
    <source>
        <dbReference type="HAMAP-Rule" id="MF_01595"/>
    </source>
</evidence>
<dbReference type="GO" id="GO:0006402">
    <property type="term" value="P:mRNA catabolic process"/>
    <property type="evidence" value="ECO:0007669"/>
    <property type="project" value="UniProtKB-UniRule"/>
</dbReference>
<dbReference type="InterPro" id="IPR012340">
    <property type="entry name" value="NA-bd_OB-fold"/>
</dbReference>
<dbReference type="PANTHER" id="PTHR11252:SF0">
    <property type="entry name" value="POLYRIBONUCLEOTIDE NUCLEOTIDYLTRANSFERASE 1, MITOCHONDRIAL"/>
    <property type="match status" value="1"/>
</dbReference>
<feature type="binding site" evidence="8">
    <location>
        <position position="487"/>
    </location>
    <ligand>
        <name>Mg(2+)</name>
        <dbReference type="ChEBI" id="CHEBI:18420"/>
    </ligand>
</feature>
<dbReference type="SMART" id="SM00316">
    <property type="entry name" value="S1"/>
    <property type="match status" value="1"/>
</dbReference>
<protein>
    <recommendedName>
        <fullName evidence="8">Polyribonucleotide nucleotidyltransferase</fullName>
        <ecNumber evidence="8">2.7.7.8</ecNumber>
    </recommendedName>
    <alternativeName>
        <fullName evidence="8">Polynucleotide phosphorylase</fullName>
        <shortName evidence="8">PNPase</shortName>
    </alternativeName>
</protein>
<dbReference type="FunFam" id="2.40.50.140:FF:000107">
    <property type="entry name" value="Polyribonucleotide nucleotidyltransferase"/>
    <property type="match status" value="1"/>
</dbReference>
<evidence type="ECO:0000256" key="9">
    <source>
        <dbReference type="SAM" id="MobiDB-lite"/>
    </source>
</evidence>
<dbReference type="Pfam" id="PF03726">
    <property type="entry name" value="PNPase"/>
    <property type="match status" value="1"/>
</dbReference>
<dbReference type="InterPro" id="IPR012162">
    <property type="entry name" value="PNPase"/>
</dbReference>
<dbReference type="HAMAP" id="MF_01595">
    <property type="entry name" value="PNPase"/>
    <property type="match status" value="1"/>
</dbReference>
<dbReference type="PATRIC" id="fig|298794.3.peg.7404"/>
<sequence length="723" mass="78591">MFDVQREELLWGGRKLVLETGKVARQADGAVVATYGETSVLATVVSMKEPKPGIDFLPLTVNYQERTYAAGRIPGGYFKREGRPSEKETLVSRLIDRPIRPLFVEGWRNDTQVVVTVLSHDLETDPDILAMVAASAALTLSGVPFMGPIGAARVGYVGGQYKLNPPIQEMEGSTLDLVVAGTQDAVLMVESEAKELPEDVMLGAVMFGHKHFQPVIEAIIRLAEKAAKEPRAFQPADNSEVEKAVLEVGEADLREAYKKTVKQERYAAVDAVKAKVMAALAPAEGEARFEAEKVKAAFKEAQSKVVRWNILDTGSRIDGRDVKTVRPIVSEVGVLPRTHGSALFTRGETQALVVATLGTGDDEQFIDALEGTYKETFLLHYNFPPYSVGETGRMGSPGRREIGHGKLAWRAVHPLLPPAHEFPYTIRVVSEITESNGSSSMASVCGASLSLMDAGVPLRRPVAGIAMGLILEGERYAVLSDILGDEDHLGDMDFKVAGTEEGITSLQMDIKIAGITEEIMRVALAQAKDGRAHILVEMAKALTAARPELGEHAPRIETMQIPTDKIREVIGTGGKVIREIVEKTGAKIDIQDTGVVKIASSDGKAIKAAYNWIRSIVAEAEPGMIYEGTVVKTMEFGAFVNFFGAKDGLVHISELAPQRVAKVTDVVKEGDKVKVKFLGQDERGKIRLSMKVVDQETGEDITEKLKAQRDADRTREKQSRAGE</sequence>
<dbReference type="RefSeq" id="WP_048444717.1">
    <property type="nucleotide sequence ID" value="NZ_LABY01000084.1"/>
</dbReference>
<feature type="compositionally biased region" description="Basic and acidic residues" evidence="9">
    <location>
        <begin position="701"/>
        <end position="723"/>
    </location>
</feature>
<feature type="binding site" evidence="8">
    <location>
        <position position="493"/>
    </location>
    <ligand>
        <name>Mg(2+)</name>
        <dbReference type="ChEBI" id="CHEBI:18420"/>
    </ligand>
</feature>
<dbReference type="FunFam" id="3.30.230.70:FF:000001">
    <property type="entry name" value="Polyribonucleotide nucleotidyltransferase"/>
    <property type="match status" value="1"/>
</dbReference>
<dbReference type="PIRSF" id="PIRSF005499">
    <property type="entry name" value="PNPase"/>
    <property type="match status" value="1"/>
</dbReference>
<dbReference type="Gene3D" id="3.30.1370.10">
    <property type="entry name" value="K Homology domain, type 1"/>
    <property type="match status" value="1"/>
</dbReference>
<dbReference type="GO" id="GO:0000175">
    <property type="term" value="F:3'-5'-RNA exonuclease activity"/>
    <property type="evidence" value="ECO:0007669"/>
    <property type="project" value="TreeGrafter"/>
</dbReference>
<dbReference type="InterPro" id="IPR015848">
    <property type="entry name" value="PNPase_PH_RNA-bd_bac/org-type"/>
</dbReference>
<dbReference type="Pfam" id="PF00013">
    <property type="entry name" value="KH_1"/>
    <property type="match status" value="1"/>
</dbReference>
<dbReference type="CDD" id="cd04472">
    <property type="entry name" value="S1_PNPase"/>
    <property type="match status" value="1"/>
</dbReference>
<reference evidence="11 12" key="1">
    <citation type="submission" date="2015-03" db="EMBL/GenBank/DDBJ databases">
        <title>Genome sequencing of Methylobacterium variabile DSM 16961.</title>
        <authorList>
            <person name="Chaudhry V."/>
            <person name="Patil P.B."/>
        </authorList>
    </citation>
    <scope>NUCLEOTIDE SEQUENCE [LARGE SCALE GENOMIC DNA]</scope>
    <source>
        <strain evidence="11 12">DSM 16961</strain>
    </source>
</reference>
<dbReference type="GO" id="GO:0004654">
    <property type="term" value="F:polyribonucleotide nucleotidyltransferase activity"/>
    <property type="evidence" value="ECO:0007669"/>
    <property type="project" value="UniProtKB-UniRule"/>
</dbReference>
<dbReference type="Pfam" id="PF01138">
    <property type="entry name" value="RNase_PH"/>
    <property type="match status" value="2"/>
</dbReference>
<dbReference type="InterPro" id="IPR003029">
    <property type="entry name" value="S1_domain"/>
</dbReference>
<name>A0A0J6SVS4_9HYPH</name>
<dbReference type="EMBL" id="LABY01000084">
    <property type="protein sequence ID" value="KMO37443.1"/>
    <property type="molecule type" value="Genomic_DNA"/>
</dbReference>
<accession>A0A0J6SVS4</accession>
<evidence type="ECO:0000256" key="5">
    <source>
        <dbReference type="ARBA" id="ARBA00022723"/>
    </source>
</evidence>
<evidence type="ECO:0000313" key="12">
    <source>
        <dbReference type="Proteomes" id="UP000035955"/>
    </source>
</evidence>
<comment type="similarity">
    <text evidence="1 8">Belongs to the polyribonucleotide nucleotidyltransferase family.</text>
</comment>
<dbReference type="OrthoDB" id="9804305at2"/>
<comment type="caution">
    <text evidence="11">The sequence shown here is derived from an EMBL/GenBank/DDBJ whole genome shotgun (WGS) entry which is preliminary data.</text>
</comment>
<dbReference type="GO" id="GO:0003723">
    <property type="term" value="F:RNA binding"/>
    <property type="evidence" value="ECO:0007669"/>
    <property type="project" value="UniProtKB-UniRule"/>
</dbReference>
<proteinExistence type="inferred from homology"/>
<dbReference type="PROSITE" id="PS50084">
    <property type="entry name" value="KH_TYPE_1"/>
    <property type="match status" value="1"/>
</dbReference>
<dbReference type="Proteomes" id="UP000035955">
    <property type="component" value="Unassembled WGS sequence"/>
</dbReference>
<comment type="catalytic activity">
    <reaction evidence="8">
        <text>RNA(n+1) + phosphate = RNA(n) + a ribonucleoside 5'-diphosphate</text>
        <dbReference type="Rhea" id="RHEA:22096"/>
        <dbReference type="Rhea" id="RHEA-COMP:14527"/>
        <dbReference type="Rhea" id="RHEA-COMP:17342"/>
        <dbReference type="ChEBI" id="CHEBI:43474"/>
        <dbReference type="ChEBI" id="CHEBI:57930"/>
        <dbReference type="ChEBI" id="CHEBI:140395"/>
        <dbReference type="EC" id="2.7.7.8"/>
    </reaction>
</comment>
<keyword evidence="4 8" id="KW-0548">Nucleotidyltransferase</keyword>
<dbReference type="SUPFAM" id="SSF54791">
    <property type="entry name" value="Eukaryotic type KH-domain (KH-domain type I)"/>
    <property type="match status" value="1"/>
</dbReference>
<evidence type="ECO:0000313" key="11">
    <source>
        <dbReference type="EMBL" id="KMO37443.1"/>
    </source>
</evidence>
<evidence type="ECO:0000259" key="10">
    <source>
        <dbReference type="PROSITE" id="PS50126"/>
    </source>
</evidence>
<comment type="subcellular location">
    <subcellularLocation>
        <location evidence="8">Cytoplasm</location>
    </subcellularLocation>
</comment>
<dbReference type="CDD" id="cd11363">
    <property type="entry name" value="RNase_PH_PNPase_1"/>
    <property type="match status" value="1"/>
</dbReference>
<dbReference type="PROSITE" id="PS50126">
    <property type="entry name" value="S1"/>
    <property type="match status" value="1"/>
</dbReference>
<evidence type="ECO:0000256" key="1">
    <source>
        <dbReference type="ARBA" id="ARBA00007404"/>
    </source>
</evidence>
<keyword evidence="12" id="KW-1185">Reference proteome</keyword>
<dbReference type="InterPro" id="IPR036345">
    <property type="entry name" value="ExoRNase_PH_dom2_sf"/>
</dbReference>
<dbReference type="NCBIfam" id="TIGR03591">
    <property type="entry name" value="polynuc_phos"/>
    <property type="match status" value="1"/>
</dbReference>
<dbReference type="Gene3D" id="2.40.50.140">
    <property type="entry name" value="Nucleic acid-binding proteins"/>
    <property type="match status" value="1"/>
</dbReference>
<evidence type="ECO:0000256" key="7">
    <source>
        <dbReference type="ARBA" id="ARBA00022884"/>
    </source>
</evidence>
<keyword evidence="5 8" id="KW-0479">Metal-binding</keyword>
<dbReference type="CDD" id="cd02393">
    <property type="entry name" value="KH-I_PNPase"/>
    <property type="match status" value="1"/>
</dbReference>
<keyword evidence="7 8" id="KW-0694">RNA-binding</keyword>
<dbReference type="Gene3D" id="3.30.230.70">
    <property type="entry name" value="GHMP Kinase, N-terminal domain"/>
    <property type="match status" value="2"/>
</dbReference>
<dbReference type="InterPro" id="IPR004087">
    <property type="entry name" value="KH_dom"/>
</dbReference>
<evidence type="ECO:0000256" key="2">
    <source>
        <dbReference type="ARBA" id="ARBA00022490"/>
    </source>
</evidence>
<dbReference type="SUPFAM" id="SSF54211">
    <property type="entry name" value="Ribosomal protein S5 domain 2-like"/>
    <property type="match status" value="2"/>
</dbReference>
<keyword evidence="2 8" id="KW-0963">Cytoplasm</keyword>
<dbReference type="InterPro" id="IPR027408">
    <property type="entry name" value="PNPase/RNase_PH_dom_sf"/>
</dbReference>
<dbReference type="CDD" id="cd11364">
    <property type="entry name" value="RNase_PH_PNPase_2"/>
    <property type="match status" value="1"/>
</dbReference>
<dbReference type="Pfam" id="PF03725">
    <property type="entry name" value="RNase_PH_C"/>
    <property type="match status" value="1"/>
</dbReference>
<dbReference type="GO" id="GO:0005829">
    <property type="term" value="C:cytosol"/>
    <property type="evidence" value="ECO:0007669"/>
    <property type="project" value="TreeGrafter"/>
</dbReference>
<dbReference type="PANTHER" id="PTHR11252">
    <property type="entry name" value="POLYRIBONUCLEOTIDE NUCLEOTIDYLTRANSFERASE"/>
    <property type="match status" value="1"/>
</dbReference>
<dbReference type="NCBIfam" id="NF008805">
    <property type="entry name" value="PRK11824.1"/>
    <property type="match status" value="1"/>
</dbReference>
<dbReference type="SUPFAM" id="SSF55666">
    <property type="entry name" value="Ribonuclease PH domain 2-like"/>
    <property type="match status" value="2"/>
</dbReference>